<feature type="binding site" evidence="7">
    <location>
        <position position="107"/>
    </location>
    <ligand>
        <name>S-adenosyl-L-methionine</name>
        <dbReference type="ChEBI" id="CHEBI:59789"/>
    </ligand>
</feature>
<dbReference type="GO" id="GO:0008176">
    <property type="term" value="F:tRNA (guanine(46)-N7)-methyltransferase activity"/>
    <property type="evidence" value="ECO:0007669"/>
    <property type="project" value="UniProtKB-UniRule"/>
</dbReference>
<sequence>MPFFSINPARLRAKMSDVTTAEFNEEGKYLRKVRSFVLREGRLTKGQAAAMEQQWPLMGLDYSPEPIDLAQIFGREADTVLEIGFGMGASLVEMAKASPELNFIGIEVHKPGVGACLSDAAKAGVTNLRVFHHDAIEVLENSIVAGSLARVQLFFPDPWHKKRHHKRRIVQTEFAQQIRRTLKIGGVFHLATDWENYSEYMLEVLGAAEGYQNQSTTGDVVQRPEHRPLTKFEARGHRLGHGVWDIMFERID</sequence>
<dbReference type="FunFam" id="3.40.50.150:FF:000024">
    <property type="entry name" value="tRNA (guanine-N(7)-)-methyltransferase"/>
    <property type="match status" value="1"/>
</dbReference>
<evidence type="ECO:0000313" key="8">
    <source>
        <dbReference type="EMBL" id="EDQ01760.1"/>
    </source>
</evidence>
<keyword evidence="3 7" id="KW-0489">Methyltransferase</keyword>
<dbReference type="HAMAP" id="MF_01057">
    <property type="entry name" value="tRNA_methyltr_TrmB"/>
    <property type="match status" value="1"/>
</dbReference>
<dbReference type="PANTHER" id="PTHR23417">
    <property type="entry name" value="3-DEOXY-D-MANNO-OCTULOSONIC-ACID TRANSFERASE/TRNA GUANINE-N 7 - -METHYLTRANSFERASE"/>
    <property type="match status" value="1"/>
</dbReference>
<dbReference type="PANTHER" id="PTHR23417:SF14">
    <property type="entry name" value="PENTACOTRIPEPTIDE-REPEAT REGION OF PRORP DOMAIN-CONTAINING PROTEIN"/>
    <property type="match status" value="1"/>
</dbReference>
<dbReference type="STRING" id="314608.KT99_04134"/>
<evidence type="ECO:0000256" key="3">
    <source>
        <dbReference type="ARBA" id="ARBA00022603"/>
    </source>
</evidence>
<feature type="binding site" evidence="7">
    <location>
        <position position="161"/>
    </location>
    <ligand>
        <name>substrate</name>
    </ligand>
</feature>
<evidence type="ECO:0000313" key="9">
    <source>
        <dbReference type="Proteomes" id="UP000005839"/>
    </source>
</evidence>
<comment type="function">
    <text evidence="2 7">Catalyzes the formation of N(7)-methylguanine at position 46 (m7G46) in tRNA.</text>
</comment>
<evidence type="ECO:0000256" key="7">
    <source>
        <dbReference type="HAMAP-Rule" id="MF_01057"/>
    </source>
</evidence>
<evidence type="ECO:0000256" key="2">
    <source>
        <dbReference type="ARBA" id="ARBA00003015"/>
    </source>
</evidence>
<dbReference type="SUPFAM" id="SSF53335">
    <property type="entry name" value="S-adenosyl-L-methionine-dependent methyltransferases"/>
    <property type="match status" value="1"/>
</dbReference>
<reference evidence="8 9" key="1">
    <citation type="submission" date="2007-10" db="EMBL/GenBank/DDBJ databases">
        <authorList>
            <person name="Yayanos A."/>
            <person name="Ferriera S."/>
            <person name="Johnson J."/>
            <person name="Kravitz S."/>
            <person name="Halpern A."/>
            <person name="Remington K."/>
            <person name="Beeson K."/>
            <person name="Tran B."/>
            <person name="Rogers Y.-H."/>
            <person name="Friedman R."/>
            <person name="Venter J.C."/>
        </authorList>
    </citation>
    <scope>NUCLEOTIDE SEQUENCE [LARGE SCALE GENOMIC DNA]</scope>
    <source>
        <strain evidence="8 9">KT99</strain>
    </source>
</reference>
<feature type="binding site" evidence="7">
    <location>
        <position position="193"/>
    </location>
    <ligand>
        <name>substrate</name>
    </ligand>
</feature>
<comment type="caution">
    <text evidence="8">The sequence shown here is derived from an EMBL/GenBank/DDBJ whole genome shotgun (WGS) entry which is preliminary data.</text>
</comment>
<comment type="similarity">
    <text evidence="7">Belongs to the class I-like SAM-binding methyltransferase superfamily. TrmB family.</text>
</comment>
<dbReference type="UniPathway" id="UPA00989"/>
<dbReference type="PROSITE" id="PS51625">
    <property type="entry name" value="SAM_MT_TRMB"/>
    <property type="match status" value="1"/>
</dbReference>
<organism evidence="8 9">
    <name type="scientific">Shewanella benthica KT99</name>
    <dbReference type="NCBI Taxonomy" id="314608"/>
    <lineage>
        <taxon>Bacteria</taxon>
        <taxon>Pseudomonadati</taxon>
        <taxon>Pseudomonadota</taxon>
        <taxon>Gammaproteobacteria</taxon>
        <taxon>Alteromonadales</taxon>
        <taxon>Shewanellaceae</taxon>
        <taxon>Shewanella</taxon>
    </lineage>
</organism>
<dbReference type="GO" id="GO:0043527">
    <property type="term" value="C:tRNA methyltransferase complex"/>
    <property type="evidence" value="ECO:0007669"/>
    <property type="project" value="TreeGrafter"/>
</dbReference>
<dbReference type="InterPro" id="IPR055361">
    <property type="entry name" value="tRNA_methyltr_TrmB_bact"/>
</dbReference>
<dbReference type="InterPro" id="IPR003358">
    <property type="entry name" value="tRNA_(Gua-N-7)_MeTrfase_Trmb"/>
</dbReference>
<dbReference type="NCBIfam" id="TIGR00091">
    <property type="entry name" value="tRNA (guanosine(46)-N7)-methyltransferase TrmB"/>
    <property type="match status" value="1"/>
</dbReference>
<proteinExistence type="inferred from homology"/>
<keyword evidence="9" id="KW-1185">Reference proteome</keyword>
<evidence type="ECO:0000256" key="4">
    <source>
        <dbReference type="ARBA" id="ARBA00022679"/>
    </source>
</evidence>
<gene>
    <name evidence="7" type="primary">trmB</name>
    <name evidence="8" type="ORF">KT99_04134</name>
</gene>
<accession>A9D248</accession>
<dbReference type="Gene3D" id="3.40.50.150">
    <property type="entry name" value="Vaccinia Virus protein VP39"/>
    <property type="match status" value="1"/>
</dbReference>
<feature type="binding site" evidence="7">
    <location>
        <position position="157"/>
    </location>
    <ligand>
        <name>S-adenosyl-L-methionine</name>
        <dbReference type="ChEBI" id="CHEBI:59789"/>
    </ligand>
</feature>
<protein>
    <recommendedName>
        <fullName evidence="7">tRNA (guanine-N(7)-)-methyltransferase</fullName>
        <ecNumber evidence="7">2.1.1.33</ecNumber>
    </recommendedName>
    <alternativeName>
        <fullName evidence="7">tRNA (guanine(46)-N(7))-methyltransferase</fullName>
    </alternativeName>
    <alternativeName>
        <fullName evidence="7">tRNA(m7G46)-methyltransferase</fullName>
    </alternativeName>
</protein>
<name>A9D248_9GAMM</name>
<dbReference type="EC" id="2.1.1.33" evidence="7"/>
<feature type="binding site" evidence="7">
    <location>
        <position position="82"/>
    </location>
    <ligand>
        <name>S-adenosyl-L-methionine</name>
        <dbReference type="ChEBI" id="CHEBI:59789"/>
    </ligand>
</feature>
<evidence type="ECO:0000256" key="5">
    <source>
        <dbReference type="ARBA" id="ARBA00022691"/>
    </source>
</evidence>
<comment type="caution">
    <text evidence="7">Lacks conserved residue(s) required for the propagation of feature annotation.</text>
</comment>
<keyword evidence="6 7" id="KW-0819">tRNA processing</keyword>
<evidence type="ECO:0000256" key="1">
    <source>
        <dbReference type="ARBA" id="ARBA00000142"/>
    </source>
</evidence>
<dbReference type="AlphaFoldDB" id="A9D248"/>
<dbReference type="InterPro" id="IPR029063">
    <property type="entry name" value="SAM-dependent_MTases_sf"/>
</dbReference>
<feature type="binding site" evidence="7">
    <location>
        <position position="134"/>
    </location>
    <ligand>
        <name>S-adenosyl-L-methionine</name>
        <dbReference type="ChEBI" id="CHEBI:59789"/>
    </ligand>
</feature>
<keyword evidence="4 7" id="KW-0808">Transferase</keyword>
<dbReference type="Proteomes" id="UP000005839">
    <property type="component" value="Unassembled WGS sequence"/>
</dbReference>
<dbReference type="EMBL" id="ABIC01000007">
    <property type="protein sequence ID" value="EDQ01760.1"/>
    <property type="molecule type" value="Genomic_DNA"/>
</dbReference>
<dbReference type="CDD" id="cd02440">
    <property type="entry name" value="AdoMet_MTases"/>
    <property type="match status" value="1"/>
</dbReference>
<dbReference type="Pfam" id="PF02390">
    <property type="entry name" value="Methyltransf_4"/>
    <property type="match status" value="1"/>
</dbReference>
<evidence type="ECO:0000256" key="6">
    <source>
        <dbReference type="ARBA" id="ARBA00022694"/>
    </source>
</evidence>
<feature type="binding site" evidence="7">
    <location>
        <begin position="230"/>
        <end position="233"/>
    </location>
    <ligand>
        <name>substrate</name>
    </ligand>
</feature>
<keyword evidence="5 7" id="KW-0949">S-adenosyl-L-methionine</keyword>
<comment type="pathway">
    <text evidence="7">tRNA modification; N(7)-methylguanine-tRNA biosynthesis.</text>
</comment>
<comment type="catalytic activity">
    <reaction evidence="1 7">
        <text>guanosine(46) in tRNA + S-adenosyl-L-methionine = N(7)-methylguanosine(46) in tRNA + S-adenosyl-L-homocysteine</text>
        <dbReference type="Rhea" id="RHEA:42708"/>
        <dbReference type="Rhea" id="RHEA-COMP:10188"/>
        <dbReference type="Rhea" id="RHEA-COMP:10189"/>
        <dbReference type="ChEBI" id="CHEBI:57856"/>
        <dbReference type="ChEBI" id="CHEBI:59789"/>
        <dbReference type="ChEBI" id="CHEBI:74269"/>
        <dbReference type="ChEBI" id="CHEBI:74480"/>
        <dbReference type="EC" id="2.1.1.33"/>
    </reaction>
</comment>